<evidence type="ECO:0000313" key="3">
    <source>
        <dbReference type="EMBL" id="CAG2237979.1"/>
    </source>
</evidence>
<dbReference type="AlphaFoldDB" id="A0A8S3U225"/>
<keyword evidence="1" id="KW-0732">Signal</keyword>
<dbReference type="PANTHER" id="PTHR46534:SF2">
    <property type="entry name" value="VWFD DOMAIN-CONTAINING PROTEIN"/>
    <property type="match status" value="1"/>
</dbReference>
<dbReference type="InterPro" id="IPR035234">
    <property type="entry name" value="IgGFc-bd_N"/>
</dbReference>
<evidence type="ECO:0000259" key="2">
    <source>
        <dbReference type="Pfam" id="PF17517"/>
    </source>
</evidence>
<organism evidence="3 4">
    <name type="scientific">Mytilus edulis</name>
    <name type="common">Blue mussel</name>
    <dbReference type="NCBI Taxonomy" id="6550"/>
    <lineage>
        <taxon>Eukaryota</taxon>
        <taxon>Metazoa</taxon>
        <taxon>Spiralia</taxon>
        <taxon>Lophotrochozoa</taxon>
        <taxon>Mollusca</taxon>
        <taxon>Bivalvia</taxon>
        <taxon>Autobranchia</taxon>
        <taxon>Pteriomorphia</taxon>
        <taxon>Mytilida</taxon>
        <taxon>Mytiloidea</taxon>
        <taxon>Mytilidae</taxon>
        <taxon>Mytilinae</taxon>
        <taxon>Mytilus</taxon>
    </lineage>
</organism>
<dbReference type="Proteomes" id="UP000683360">
    <property type="component" value="Unassembled WGS sequence"/>
</dbReference>
<evidence type="ECO:0000313" key="4">
    <source>
        <dbReference type="Proteomes" id="UP000683360"/>
    </source>
</evidence>
<feature type="chain" id="PRO_5035874763" description="IgGFc-binding protein N-terminal domain-containing protein" evidence="1">
    <location>
        <begin position="23"/>
        <end position="460"/>
    </location>
</feature>
<dbReference type="EMBL" id="CAJPWZ010002409">
    <property type="protein sequence ID" value="CAG2237979.1"/>
    <property type="molecule type" value="Genomic_DNA"/>
</dbReference>
<reference evidence="3" key="1">
    <citation type="submission" date="2021-03" db="EMBL/GenBank/DDBJ databases">
        <authorList>
            <person name="Bekaert M."/>
        </authorList>
    </citation>
    <scope>NUCLEOTIDE SEQUENCE</scope>
</reference>
<dbReference type="PANTHER" id="PTHR46534">
    <property type="entry name" value="IGGFC_BINDING DOMAIN-CONTAINING PROTEIN"/>
    <property type="match status" value="1"/>
</dbReference>
<feature type="signal peptide" evidence="1">
    <location>
        <begin position="1"/>
        <end position="22"/>
    </location>
</feature>
<sequence length="460" mass="50539">MFLLRIIVALLLILLVQITVSGKLLYEECRSHMGKEFVLIFTDNSRHNNLLRLYITTPLNESVTVHVETPLLSQINQDYVVTNGSELFIELPIDLAILRTTKSNKTILVTAQNFIVLFASNMQNNGGDSYIIYPISVLSTEHVSVNLKSKSGSYHSVTSVIAVADQTVVDISLSTGSVVVFDGTTYTSGSTLSVSLNKYEVFQFTSSDDLSGTILTSNYPIAAFSGHELGNPEISSETSIDMIYEMLVPTIYWSMYYIAISNPVFDSGEGDLIQVFTSEDNTNIMINTSGTLDQISVGTKASYHQFDLPLSEAAVITADKPVLVSQISASKQLAGSYTGDARLLLPSPVNAWLSEYSFNTPGENMYNGLVLFANSISLINITLNEKSLNSSLQWKKIEGTNFIYTSIKLSEGAHTLTCLSAASKCWGYVYGIHSLEEYGTSIGRSFSQKTEDNLNFNRKC</sequence>
<protein>
    <recommendedName>
        <fullName evidence="2">IgGFc-binding protein N-terminal domain-containing protein</fullName>
    </recommendedName>
</protein>
<accession>A0A8S3U225</accession>
<dbReference type="Pfam" id="PF17517">
    <property type="entry name" value="IgGFc_binding"/>
    <property type="match status" value="1"/>
</dbReference>
<dbReference type="OrthoDB" id="5945029at2759"/>
<evidence type="ECO:0000256" key="1">
    <source>
        <dbReference type="SAM" id="SignalP"/>
    </source>
</evidence>
<comment type="caution">
    <text evidence="3">The sequence shown here is derived from an EMBL/GenBank/DDBJ whole genome shotgun (WGS) entry which is preliminary data.</text>
</comment>
<gene>
    <name evidence="3" type="ORF">MEDL_50412</name>
</gene>
<name>A0A8S3U225_MYTED</name>
<feature type="domain" description="IgGFc-binding protein N-terminal" evidence="2">
    <location>
        <begin position="128"/>
        <end position="431"/>
    </location>
</feature>
<proteinExistence type="predicted"/>
<keyword evidence="4" id="KW-1185">Reference proteome</keyword>